<dbReference type="RefSeq" id="WP_328985630.1">
    <property type="nucleotide sequence ID" value="NZ_CP121472.1"/>
</dbReference>
<organism evidence="1 2">
    <name type="scientific">Thiorhodovibrio winogradskyi</name>
    <dbReference type="NCBI Taxonomy" id="77007"/>
    <lineage>
        <taxon>Bacteria</taxon>
        <taxon>Pseudomonadati</taxon>
        <taxon>Pseudomonadota</taxon>
        <taxon>Gammaproteobacteria</taxon>
        <taxon>Chromatiales</taxon>
        <taxon>Chromatiaceae</taxon>
        <taxon>Thiorhodovibrio</taxon>
    </lineage>
</organism>
<sequence>MFGLLSPFEFKNDLGDAARRGKHDYSQVWKSIYEQVTLESATESAFADDREKTTALAMLGASIGPVHIQVPGRICR</sequence>
<dbReference type="EMBL" id="CP121472">
    <property type="protein sequence ID" value="WPL19877.1"/>
    <property type="molecule type" value="Genomic_DNA"/>
</dbReference>
<reference evidence="1 2" key="1">
    <citation type="journal article" date="2023" name="Microorganisms">
        <title>Thiorhodovibrio frisius and Trv. litoralis spp. nov., Two Novel Members from a Clade of Fastidious Purple Sulfur Bacteria That Exhibit Unique Red-Shifted Light-Harvesting Capabilities.</title>
        <authorList>
            <person name="Methner A."/>
            <person name="Kuzyk S.B."/>
            <person name="Petersen J."/>
            <person name="Bauer S."/>
            <person name="Brinkmann H."/>
            <person name="Sichau K."/>
            <person name="Wanner G."/>
            <person name="Wolf J."/>
            <person name="Neumann-Schaal M."/>
            <person name="Henke P."/>
            <person name="Tank M."/>
            <person name="Sproer C."/>
            <person name="Bunk B."/>
            <person name="Overmann J."/>
        </authorList>
    </citation>
    <scope>NUCLEOTIDE SEQUENCE [LARGE SCALE GENOMIC DNA]</scope>
    <source>
        <strain evidence="1 2">DSM 6702</strain>
    </source>
</reference>
<dbReference type="Proteomes" id="UP001432180">
    <property type="component" value="Chromosome"/>
</dbReference>
<gene>
    <name evidence="1" type="ORF">Thiowin_05024</name>
</gene>
<evidence type="ECO:0000313" key="2">
    <source>
        <dbReference type="Proteomes" id="UP001432180"/>
    </source>
</evidence>
<proteinExistence type="predicted"/>
<protein>
    <submittedName>
        <fullName evidence="1">Uncharacterized protein</fullName>
    </submittedName>
</protein>
<name>A0ABZ0SGB1_9GAMM</name>
<evidence type="ECO:0000313" key="1">
    <source>
        <dbReference type="EMBL" id="WPL19877.1"/>
    </source>
</evidence>
<keyword evidence="2" id="KW-1185">Reference proteome</keyword>
<accession>A0ABZ0SGB1</accession>